<dbReference type="AlphaFoldDB" id="A0A7J6U021"/>
<evidence type="ECO:0000256" key="1">
    <source>
        <dbReference type="SAM" id="Coils"/>
    </source>
</evidence>
<dbReference type="Proteomes" id="UP000574390">
    <property type="component" value="Unassembled WGS sequence"/>
</dbReference>
<feature type="compositionally biased region" description="Low complexity" evidence="2">
    <location>
        <begin position="189"/>
        <end position="200"/>
    </location>
</feature>
<feature type="compositionally biased region" description="Basic and acidic residues" evidence="2">
    <location>
        <begin position="76"/>
        <end position="91"/>
    </location>
</feature>
<proteinExistence type="predicted"/>
<accession>A0A7J6U021</accession>
<feature type="region of interest" description="Disordered" evidence="2">
    <location>
        <begin position="187"/>
        <end position="211"/>
    </location>
</feature>
<feature type="region of interest" description="Disordered" evidence="2">
    <location>
        <begin position="1"/>
        <end position="97"/>
    </location>
</feature>
<evidence type="ECO:0000313" key="3">
    <source>
        <dbReference type="EMBL" id="KAF4750818.1"/>
    </source>
</evidence>
<comment type="caution">
    <text evidence="3">The sequence shown here is derived from an EMBL/GenBank/DDBJ whole genome shotgun (WGS) entry which is preliminary data.</text>
</comment>
<organism evidence="3 4">
    <name type="scientific">Perkinsus olseni</name>
    <name type="common">Perkinsus atlanticus</name>
    <dbReference type="NCBI Taxonomy" id="32597"/>
    <lineage>
        <taxon>Eukaryota</taxon>
        <taxon>Sar</taxon>
        <taxon>Alveolata</taxon>
        <taxon>Perkinsozoa</taxon>
        <taxon>Perkinsea</taxon>
        <taxon>Perkinsida</taxon>
        <taxon>Perkinsidae</taxon>
        <taxon>Perkinsus</taxon>
    </lineage>
</organism>
<dbReference type="EMBL" id="JABANM010003475">
    <property type="protein sequence ID" value="KAF4750818.1"/>
    <property type="molecule type" value="Genomic_DNA"/>
</dbReference>
<evidence type="ECO:0008006" key="5">
    <source>
        <dbReference type="Google" id="ProtNLM"/>
    </source>
</evidence>
<keyword evidence="1" id="KW-0175">Coiled coil</keyword>
<protein>
    <recommendedName>
        <fullName evidence="5">Clathrin light chain</fullName>
    </recommendedName>
</protein>
<feature type="compositionally biased region" description="Low complexity" evidence="2">
    <location>
        <begin position="1"/>
        <end position="19"/>
    </location>
</feature>
<evidence type="ECO:0000256" key="2">
    <source>
        <dbReference type="SAM" id="MobiDB-lite"/>
    </source>
</evidence>
<name>A0A7J6U021_PEROL</name>
<gene>
    <name evidence="3" type="ORF">FOZ62_000446</name>
</gene>
<feature type="region of interest" description="Disordered" evidence="2">
    <location>
        <begin position="234"/>
        <end position="257"/>
    </location>
</feature>
<sequence>MLSSSSDSLPDFDSPGSSSESPIERRDIGESLEAPQKQQQPDFSLLSDQPHDVPVSTSSESALENDRPQSDCAAEQEPKQYRTVSVDEHVDPSVGPWQERASTLTLEDCTTMVQEEEAAKEVTRREAQNALKSFYEERRSRIEENKKANLAEVDKLEARKQQTWAKAAAKDTPWVVITQHVNFQSFNRSSSVESQSAAASDGQLRRTRDLDAEIGNRQRMKLLMKELRHAELKGGVASAGTSRALAKQGSEESLISE</sequence>
<evidence type="ECO:0000313" key="4">
    <source>
        <dbReference type="Proteomes" id="UP000574390"/>
    </source>
</evidence>
<reference evidence="3 4" key="1">
    <citation type="submission" date="2020-04" db="EMBL/GenBank/DDBJ databases">
        <title>Perkinsus olseni comparative genomics.</title>
        <authorList>
            <person name="Bogema D.R."/>
        </authorList>
    </citation>
    <scope>NUCLEOTIDE SEQUENCE [LARGE SCALE GENOMIC DNA]</scope>
    <source>
        <strain evidence="3">ATCC PRA-205</strain>
    </source>
</reference>
<feature type="coiled-coil region" evidence="1">
    <location>
        <begin position="113"/>
        <end position="159"/>
    </location>
</feature>